<dbReference type="PANTHER" id="PTHR30204:SF93">
    <property type="entry name" value="HTH MERR-TYPE DOMAIN-CONTAINING PROTEIN"/>
    <property type="match status" value="1"/>
</dbReference>
<proteinExistence type="predicted"/>
<dbReference type="SMART" id="SM00422">
    <property type="entry name" value="HTH_MERR"/>
    <property type="match status" value="1"/>
</dbReference>
<dbReference type="PROSITE" id="PS50937">
    <property type="entry name" value="HTH_MERR_2"/>
    <property type="match status" value="1"/>
</dbReference>
<dbReference type="InterPro" id="IPR009061">
    <property type="entry name" value="DNA-bd_dom_put_sf"/>
</dbReference>
<dbReference type="Pfam" id="PF13411">
    <property type="entry name" value="MerR_1"/>
    <property type="match status" value="1"/>
</dbReference>
<keyword evidence="1" id="KW-0238">DNA-binding</keyword>
<organism evidence="3 4">
    <name type="scientific">Paractinoplanes hotanensis</name>
    <dbReference type="NCBI Taxonomy" id="2906497"/>
    <lineage>
        <taxon>Bacteria</taxon>
        <taxon>Bacillati</taxon>
        <taxon>Actinomycetota</taxon>
        <taxon>Actinomycetes</taxon>
        <taxon>Micromonosporales</taxon>
        <taxon>Micromonosporaceae</taxon>
        <taxon>Paractinoplanes</taxon>
    </lineage>
</organism>
<dbReference type="EMBL" id="JAMQOL010000013">
    <property type="protein sequence ID" value="MCM4078157.1"/>
    <property type="molecule type" value="Genomic_DNA"/>
</dbReference>
<evidence type="ECO:0000313" key="4">
    <source>
        <dbReference type="Proteomes" id="UP001523216"/>
    </source>
</evidence>
<dbReference type="RefSeq" id="WP_251798001.1">
    <property type="nucleotide sequence ID" value="NZ_JAMQOL010000013.1"/>
</dbReference>
<gene>
    <name evidence="3" type="ORF">LXN57_11320</name>
</gene>
<dbReference type="SUPFAM" id="SSF46955">
    <property type="entry name" value="Putative DNA-binding domain"/>
    <property type="match status" value="1"/>
</dbReference>
<feature type="domain" description="HTH merR-type" evidence="2">
    <location>
        <begin position="2"/>
        <end position="71"/>
    </location>
</feature>
<dbReference type="Proteomes" id="UP001523216">
    <property type="component" value="Unassembled WGS sequence"/>
</dbReference>
<keyword evidence="4" id="KW-1185">Reference proteome</keyword>
<reference evidence="3 4" key="1">
    <citation type="submission" date="2022-06" db="EMBL/GenBank/DDBJ databases">
        <title>Actinoplanes abujensis sp. nov., isolated from Nigerian arid soil.</title>
        <authorList>
            <person name="Ding P."/>
        </authorList>
    </citation>
    <scope>NUCLEOTIDE SEQUENCE [LARGE SCALE GENOMIC DNA]</scope>
    <source>
        <strain evidence="4">TRM88002</strain>
    </source>
</reference>
<protein>
    <submittedName>
        <fullName evidence="3">MerR family transcriptional regulator</fullName>
    </submittedName>
</protein>
<evidence type="ECO:0000259" key="2">
    <source>
        <dbReference type="PROSITE" id="PS50937"/>
    </source>
</evidence>
<dbReference type="PRINTS" id="PR00040">
    <property type="entry name" value="HTHMERR"/>
</dbReference>
<dbReference type="PANTHER" id="PTHR30204">
    <property type="entry name" value="REDOX-CYCLING DRUG-SENSING TRANSCRIPTIONAL ACTIVATOR SOXR"/>
    <property type="match status" value="1"/>
</dbReference>
<dbReference type="Gene3D" id="1.10.1660.10">
    <property type="match status" value="1"/>
</dbReference>
<dbReference type="CDD" id="cd00592">
    <property type="entry name" value="HTH_MerR-like"/>
    <property type="match status" value="1"/>
</dbReference>
<evidence type="ECO:0000256" key="1">
    <source>
        <dbReference type="ARBA" id="ARBA00023125"/>
    </source>
</evidence>
<dbReference type="InterPro" id="IPR000551">
    <property type="entry name" value="MerR-type_HTH_dom"/>
</dbReference>
<name>A0ABT0XWI6_9ACTN</name>
<accession>A0ABT0XWI6</accession>
<comment type="caution">
    <text evidence="3">The sequence shown here is derived from an EMBL/GenBank/DDBJ whole genome shotgun (WGS) entry which is preliminary data.</text>
</comment>
<dbReference type="InterPro" id="IPR047057">
    <property type="entry name" value="MerR_fam"/>
</dbReference>
<sequence length="126" mass="13554">MAWSTRELAELAGTTVNTIRHYHRLGLLEEPERRQNGYKQYGARDLVNLLRIRRLVEVGVSLSRIGVVGSGGALAPEVLREVDAGLAAQAERLRRARSEIAAILRDGVPADADGPQVTDASGGTAL</sequence>
<evidence type="ECO:0000313" key="3">
    <source>
        <dbReference type="EMBL" id="MCM4078157.1"/>
    </source>
</evidence>